<dbReference type="InterPro" id="IPR011711">
    <property type="entry name" value="GntR_C"/>
</dbReference>
<dbReference type="SMART" id="SM00895">
    <property type="entry name" value="FCD"/>
    <property type="match status" value="1"/>
</dbReference>
<comment type="caution">
    <text evidence="5">The sequence shown here is derived from an EMBL/GenBank/DDBJ whole genome shotgun (WGS) entry which is preliminary data.</text>
</comment>
<keyword evidence="1" id="KW-0805">Transcription regulation</keyword>
<accession>A0A0F9QVG7</accession>
<dbReference type="SUPFAM" id="SSF48008">
    <property type="entry name" value="GntR ligand-binding domain-like"/>
    <property type="match status" value="1"/>
</dbReference>
<keyword evidence="3" id="KW-0804">Transcription</keyword>
<dbReference type="Gene3D" id="1.20.120.530">
    <property type="entry name" value="GntR ligand-binding domain-like"/>
    <property type="match status" value="1"/>
</dbReference>
<keyword evidence="2" id="KW-0238">DNA-binding</keyword>
<feature type="domain" description="GntR C-terminal" evidence="4">
    <location>
        <begin position="3"/>
        <end position="130"/>
    </location>
</feature>
<reference evidence="5" key="1">
    <citation type="journal article" date="2015" name="Nature">
        <title>Complex archaea that bridge the gap between prokaryotes and eukaryotes.</title>
        <authorList>
            <person name="Spang A."/>
            <person name="Saw J.H."/>
            <person name="Jorgensen S.L."/>
            <person name="Zaremba-Niedzwiedzka K."/>
            <person name="Martijn J."/>
            <person name="Lind A.E."/>
            <person name="van Eijk R."/>
            <person name="Schleper C."/>
            <person name="Guy L."/>
            <person name="Ettema T.J."/>
        </authorList>
    </citation>
    <scope>NUCLEOTIDE SEQUENCE</scope>
</reference>
<dbReference type="EMBL" id="LAZR01001229">
    <property type="protein sequence ID" value="KKN48265.1"/>
    <property type="molecule type" value="Genomic_DNA"/>
</dbReference>
<evidence type="ECO:0000313" key="5">
    <source>
        <dbReference type="EMBL" id="KKN48265.1"/>
    </source>
</evidence>
<protein>
    <recommendedName>
        <fullName evidence="4">GntR C-terminal domain-containing protein</fullName>
    </recommendedName>
</protein>
<organism evidence="5">
    <name type="scientific">marine sediment metagenome</name>
    <dbReference type="NCBI Taxonomy" id="412755"/>
    <lineage>
        <taxon>unclassified sequences</taxon>
        <taxon>metagenomes</taxon>
        <taxon>ecological metagenomes</taxon>
    </lineage>
</organism>
<gene>
    <name evidence="5" type="ORF">LCGC14_0654470</name>
</gene>
<dbReference type="Pfam" id="PF07729">
    <property type="entry name" value="FCD"/>
    <property type="match status" value="1"/>
</dbReference>
<evidence type="ECO:0000256" key="2">
    <source>
        <dbReference type="ARBA" id="ARBA00023125"/>
    </source>
</evidence>
<proteinExistence type="predicted"/>
<dbReference type="AlphaFoldDB" id="A0A0F9QVG7"/>
<name>A0A0F9QVG7_9ZZZZ</name>
<evidence type="ECO:0000256" key="1">
    <source>
        <dbReference type="ARBA" id="ARBA00023015"/>
    </source>
</evidence>
<evidence type="ECO:0000259" key="4">
    <source>
        <dbReference type="SMART" id="SM00895"/>
    </source>
</evidence>
<dbReference type="PANTHER" id="PTHR43537:SF5">
    <property type="entry name" value="UXU OPERON TRANSCRIPTIONAL REGULATOR"/>
    <property type="match status" value="1"/>
</dbReference>
<dbReference type="GO" id="GO:0003677">
    <property type="term" value="F:DNA binding"/>
    <property type="evidence" value="ECO:0007669"/>
    <property type="project" value="UniProtKB-KW"/>
</dbReference>
<dbReference type="PANTHER" id="PTHR43537">
    <property type="entry name" value="TRANSCRIPTIONAL REGULATOR, GNTR FAMILY"/>
    <property type="match status" value="1"/>
</dbReference>
<evidence type="ECO:0000256" key="3">
    <source>
        <dbReference type="ARBA" id="ARBA00023163"/>
    </source>
</evidence>
<feature type="non-terminal residue" evidence="5">
    <location>
        <position position="1"/>
    </location>
</feature>
<dbReference type="InterPro" id="IPR008920">
    <property type="entry name" value="TF_FadR/GntR_C"/>
</dbReference>
<sequence length="138" mass="15357">IQRTFEFRTAIEGEAAYLAATRRTEADLTRMRGALDALDQCIATGELGVDADEKFHELICAASGNQYFAVARSSMKANILAGLNLTRNLSLTKPQGRLDLVQREHFAIVEAIEKQDPEAARKAMRTHVENARHRVFEG</sequence>